<organism evidence="8">
    <name type="scientific">human gut metagenome</name>
    <dbReference type="NCBI Taxonomy" id="408170"/>
    <lineage>
        <taxon>unclassified sequences</taxon>
        <taxon>metagenomes</taxon>
        <taxon>organismal metagenomes</taxon>
    </lineage>
</organism>
<evidence type="ECO:0000256" key="6">
    <source>
        <dbReference type="ARBA" id="ARBA00023315"/>
    </source>
</evidence>
<dbReference type="Gene3D" id="3.40.630.30">
    <property type="match status" value="2"/>
</dbReference>
<dbReference type="GO" id="GO:0071555">
    <property type="term" value="P:cell wall organization"/>
    <property type="evidence" value="ECO:0007669"/>
    <property type="project" value="UniProtKB-KW"/>
</dbReference>
<dbReference type="AlphaFoldDB" id="K1T4C4"/>
<evidence type="ECO:0000256" key="2">
    <source>
        <dbReference type="ARBA" id="ARBA00022490"/>
    </source>
</evidence>
<dbReference type="GO" id="GO:0008360">
    <property type="term" value="P:regulation of cell shape"/>
    <property type="evidence" value="ECO:0007669"/>
    <property type="project" value="UniProtKB-KW"/>
</dbReference>
<accession>K1T4C4</accession>
<keyword evidence="7" id="KW-0961">Cell wall biogenesis/degradation</keyword>
<dbReference type="SUPFAM" id="SSF55729">
    <property type="entry name" value="Acyl-CoA N-acyltransferases (Nat)"/>
    <property type="match status" value="2"/>
</dbReference>
<keyword evidence="6" id="KW-0012">Acyltransferase</keyword>
<name>K1T4C4_9ZZZZ</name>
<evidence type="ECO:0000256" key="5">
    <source>
        <dbReference type="ARBA" id="ARBA00022984"/>
    </source>
</evidence>
<dbReference type="InterPro" id="IPR003447">
    <property type="entry name" value="FEMABX"/>
</dbReference>
<comment type="caution">
    <text evidence="8">The sequence shown here is derived from an EMBL/GenBank/DDBJ whole genome shotgun (WGS) entry which is preliminary data.</text>
</comment>
<keyword evidence="4" id="KW-0133">Cell shape</keyword>
<comment type="similarity">
    <text evidence="1">Belongs to the FemABX family.</text>
</comment>
<evidence type="ECO:0000256" key="3">
    <source>
        <dbReference type="ARBA" id="ARBA00022679"/>
    </source>
</evidence>
<protein>
    <submittedName>
        <fullName evidence="8">FemAB family protein</fullName>
    </submittedName>
</protein>
<keyword evidence="2" id="KW-0963">Cytoplasm</keyword>
<dbReference type="GO" id="GO:0016755">
    <property type="term" value="F:aminoacyltransferase activity"/>
    <property type="evidence" value="ECO:0007669"/>
    <property type="project" value="InterPro"/>
</dbReference>
<evidence type="ECO:0000256" key="4">
    <source>
        <dbReference type="ARBA" id="ARBA00022960"/>
    </source>
</evidence>
<evidence type="ECO:0000313" key="8">
    <source>
        <dbReference type="EMBL" id="EKC64583.1"/>
    </source>
</evidence>
<evidence type="ECO:0000256" key="7">
    <source>
        <dbReference type="ARBA" id="ARBA00023316"/>
    </source>
</evidence>
<gene>
    <name evidence="8" type="ORF">OBE_06867</name>
</gene>
<sequence length="407" mass="48122">MEFLELTEEEFRNYLNKSEERTFLQTPEIGKLREKSGWTVSYLGVKNKGEVVAAAMFTSITRHFGKKEFYAPRGLLLDYSNQELLAFFTENIKKYVKKNNGYQFRIDPYVVNVQRDTFGNVVSGGIDNRKVKNYLEKLGYKRVKKEDMEQVGWMYVLDIFGKSEDEVLKNMKPNTRNTIRKTLKNGIEIVELTKEELPMFHKIMVETGKRKGFHVRSLKYFEDMYDLFYPRGEIKYLLTKLDLVKHIERLENDKKKEEKEKEALGPAKYNDGKRKAHDMAIAGIEKRIKQAEDIRAKDGDVINLSASMFMLTDPEVIYLSSGNYEEYMFYNSQYLIQWEMIKYGIEHGFKRYNFYGITGNFDKNDKDYGIYEFKTGFNGYVEELIGEYVYPTSFVYYLMQLIHKIKK</sequence>
<dbReference type="PROSITE" id="PS51191">
    <property type="entry name" value="FEMABX"/>
    <property type="match status" value="1"/>
</dbReference>
<dbReference type="InterPro" id="IPR050644">
    <property type="entry name" value="PG_Glycine_Bridge_Synth"/>
</dbReference>
<evidence type="ECO:0000256" key="1">
    <source>
        <dbReference type="ARBA" id="ARBA00009943"/>
    </source>
</evidence>
<keyword evidence="3" id="KW-0808">Transferase</keyword>
<dbReference type="Gene3D" id="1.20.58.90">
    <property type="match status" value="1"/>
</dbReference>
<dbReference type="GO" id="GO:0009252">
    <property type="term" value="P:peptidoglycan biosynthetic process"/>
    <property type="evidence" value="ECO:0007669"/>
    <property type="project" value="UniProtKB-KW"/>
</dbReference>
<dbReference type="InterPro" id="IPR016181">
    <property type="entry name" value="Acyl_CoA_acyltransferase"/>
</dbReference>
<proteinExistence type="inferred from homology"/>
<reference evidence="8" key="1">
    <citation type="journal article" date="2013" name="Environ. Microbiol.">
        <title>Microbiota from the distal guts of lean and obese adolescents exhibit partial functional redundancy besides clear differences in community structure.</title>
        <authorList>
            <person name="Ferrer M."/>
            <person name="Ruiz A."/>
            <person name="Lanza F."/>
            <person name="Haange S.B."/>
            <person name="Oberbach A."/>
            <person name="Till H."/>
            <person name="Bargiela R."/>
            <person name="Campoy C."/>
            <person name="Segura M.T."/>
            <person name="Richter M."/>
            <person name="von Bergen M."/>
            <person name="Seifert J."/>
            <person name="Suarez A."/>
        </authorList>
    </citation>
    <scope>NUCLEOTIDE SEQUENCE</scope>
</reference>
<dbReference type="PANTHER" id="PTHR36174:SF2">
    <property type="entry name" value="AMINOACYLTRANSFERASE FEMA"/>
    <property type="match status" value="1"/>
</dbReference>
<dbReference type="EMBL" id="AJWZ01004730">
    <property type="protein sequence ID" value="EKC64583.1"/>
    <property type="molecule type" value="Genomic_DNA"/>
</dbReference>
<keyword evidence="5" id="KW-0573">Peptidoglycan synthesis</keyword>
<dbReference type="PANTHER" id="PTHR36174">
    <property type="entry name" value="LIPID II:GLYCINE GLYCYLTRANSFERASE"/>
    <property type="match status" value="1"/>
</dbReference>
<dbReference type="Pfam" id="PF02388">
    <property type="entry name" value="FemAB"/>
    <property type="match status" value="1"/>
</dbReference>